<sequence length="77" mass="8849">MRIDPALPSTEKFSSMFVNRIGSRVALGSAQSVFVIEMPNDFWCRQPLSMQKGWKLHQIGTWYDRYPENSLVLEGSI</sequence>
<name>A0A3P7NCX4_9BILA</name>
<evidence type="ECO:0000313" key="1">
    <source>
        <dbReference type="EMBL" id="VDN40395.1"/>
    </source>
</evidence>
<gene>
    <name evidence="1" type="ORF">GPUH_LOCUS22687</name>
</gene>
<keyword evidence="2" id="KW-1185">Reference proteome</keyword>
<protein>
    <submittedName>
        <fullName evidence="1">Uncharacterized protein</fullName>
    </submittedName>
</protein>
<organism evidence="1 2">
    <name type="scientific">Gongylonema pulchrum</name>
    <dbReference type="NCBI Taxonomy" id="637853"/>
    <lineage>
        <taxon>Eukaryota</taxon>
        <taxon>Metazoa</taxon>
        <taxon>Ecdysozoa</taxon>
        <taxon>Nematoda</taxon>
        <taxon>Chromadorea</taxon>
        <taxon>Rhabditida</taxon>
        <taxon>Spirurina</taxon>
        <taxon>Spiruromorpha</taxon>
        <taxon>Spiruroidea</taxon>
        <taxon>Gongylonematidae</taxon>
        <taxon>Gongylonema</taxon>
    </lineage>
</organism>
<dbReference type="AlphaFoldDB" id="A0A3P7NCX4"/>
<proteinExistence type="predicted"/>
<accession>A0A3P7NCX4</accession>
<evidence type="ECO:0000313" key="2">
    <source>
        <dbReference type="Proteomes" id="UP000271098"/>
    </source>
</evidence>
<dbReference type="EMBL" id="UYRT01095696">
    <property type="protein sequence ID" value="VDN40395.1"/>
    <property type="molecule type" value="Genomic_DNA"/>
</dbReference>
<reference evidence="1 2" key="1">
    <citation type="submission" date="2018-11" db="EMBL/GenBank/DDBJ databases">
        <authorList>
            <consortium name="Pathogen Informatics"/>
        </authorList>
    </citation>
    <scope>NUCLEOTIDE SEQUENCE [LARGE SCALE GENOMIC DNA]</scope>
</reference>
<dbReference type="Proteomes" id="UP000271098">
    <property type="component" value="Unassembled WGS sequence"/>
</dbReference>